<feature type="transmembrane region" description="Helical" evidence="5">
    <location>
        <begin position="30"/>
        <end position="56"/>
    </location>
</feature>
<keyword evidence="2 5" id="KW-0812">Transmembrane</keyword>
<feature type="transmembrane region" description="Helical" evidence="5">
    <location>
        <begin position="101"/>
        <end position="120"/>
    </location>
</feature>
<protein>
    <submittedName>
        <fullName evidence="7">Putative sialic acid transporter</fullName>
    </submittedName>
</protein>
<comment type="subcellular location">
    <subcellularLocation>
        <location evidence="1">Cell membrane</location>
        <topology evidence="1">Multi-pass membrane protein</topology>
    </subcellularLocation>
</comment>
<dbReference type="AlphaFoldDB" id="A0A0F0LFB0"/>
<name>A0A0F0LFB0_9MICO</name>
<dbReference type="Proteomes" id="UP000033740">
    <property type="component" value="Unassembled WGS sequence"/>
</dbReference>
<evidence type="ECO:0000256" key="4">
    <source>
        <dbReference type="ARBA" id="ARBA00023136"/>
    </source>
</evidence>
<keyword evidence="4 5" id="KW-0472">Membrane</keyword>
<evidence type="ECO:0000256" key="1">
    <source>
        <dbReference type="ARBA" id="ARBA00004651"/>
    </source>
</evidence>
<reference evidence="7 8" key="1">
    <citation type="submission" date="2015-02" db="EMBL/GenBank/DDBJ databases">
        <title>Draft genome sequences of ten Microbacterium spp. with emphasis on heavy metal contaminated environments.</title>
        <authorList>
            <person name="Corretto E."/>
        </authorList>
    </citation>
    <scope>NUCLEOTIDE SEQUENCE [LARGE SCALE GENOMIC DNA]</scope>
    <source>
        <strain evidence="7 8">ARN176</strain>
    </source>
</reference>
<dbReference type="Pfam" id="PF07690">
    <property type="entry name" value="MFS_1"/>
    <property type="match status" value="1"/>
</dbReference>
<organism evidence="7 8">
    <name type="scientific">Microbacterium azadirachtae</name>
    <dbReference type="NCBI Taxonomy" id="582680"/>
    <lineage>
        <taxon>Bacteria</taxon>
        <taxon>Bacillati</taxon>
        <taxon>Actinomycetota</taxon>
        <taxon>Actinomycetes</taxon>
        <taxon>Micrococcales</taxon>
        <taxon>Microbacteriaceae</taxon>
        <taxon>Microbacterium</taxon>
    </lineage>
</organism>
<feature type="transmembrane region" description="Helical" evidence="5">
    <location>
        <begin position="336"/>
        <end position="362"/>
    </location>
</feature>
<dbReference type="SUPFAM" id="SSF103473">
    <property type="entry name" value="MFS general substrate transporter"/>
    <property type="match status" value="1"/>
</dbReference>
<dbReference type="GO" id="GO:0022857">
    <property type="term" value="F:transmembrane transporter activity"/>
    <property type="evidence" value="ECO:0007669"/>
    <property type="project" value="InterPro"/>
</dbReference>
<keyword evidence="8" id="KW-1185">Reference proteome</keyword>
<feature type="transmembrane region" description="Helical" evidence="5">
    <location>
        <begin position="189"/>
        <end position="209"/>
    </location>
</feature>
<dbReference type="STRING" id="582680.RS86_03497"/>
<evidence type="ECO:0000256" key="3">
    <source>
        <dbReference type="ARBA" id="ARBA00022989"/>
    </source>
</evidence>
<accession>A0A0F0LFB0</accession>
<gene>
    <name evidence="7" type="primary">nanT_2</name>
    <name evidence="7" type="ORF">RS86_03497</name>
</gene>
<dbReference type="EMBL" id="JYIX01000039">
    <property type="protein sequence ID" value="KJL31374.1"/>
    <property type="molecule type" value="Genomic_DNA"/>
</dbReference>
<dbReference type="InterPro" id="IPR005829">
    <property type="entry name" value="Sugar_transporter_CS"/>
</dbReference>
<proteinExistence type="predicted"/>
<dbReference type="InterPro" id="IPR036259">
    <property type="entry name" value="MFS_trans_sf"/>
</dbReference>
<evidence type="ECO:0000256" key="5">
    <source>
        <dbReference type="SAM" id="Phobius"/>
    </source>
</evidence>
<dbReference type="PROSITE" id="PS50850">
    <property type="entry name" value="MFS"/>
    <property type="match status" value="1"/>
</dbReference>
<evidence type="ECO:0000313" key="8">
    <source>
        <dbReference type="Proteomes" id="UP000033740"/>
    </source>
</evidence>
<feature type="transmembrane region" description="Helical" evidence="5">
    <location>
        <begin position="312"/>
        <end position="330"/>
    </location>
</feature>
<dbReference type="RefSeq" id="WP_052680352.1">
    <property type="nucleotide sequence ID" value="NZ_JYIX01000039.1"/>
</dbReference>
<feature type="domain" description="Major facilitator superfamily (MFS) profile" evidence="6">
    <location>
        <begin position="30"/>
        <end position="424"/>
    </location>
</feature>
<feature type="transmembrane region" description="Helical" evidence="5">
    <location>
        <begin position="279"/>
        <end position="300"/>
    </location>
</feature>
<evidence type="ECO:0000313" key="7">
    <source>
        <dbReference type="EMBL" id="KJL31374.1"/>
    </source>
</evidence>
<dbReference type="InterPro" id="IPR011701">
    <property type="entry name" value="MFS"/>
</dbReference>
<feature type="transmembrane region" description="Helical" evidence="5">
    <location>
        <begin position="161"/>
        <end position="183"/>
    </location>
</feature>
<feature type="transmembrane region" description="Helical" evidence="5">
    <location>
        <begin position="374"/>
        <end position="395"/>
    </location>
</feature>
<dbReference type="InterPro" id="IPR020846">
    <property type="entry name" value="MFS_dom"/>
</dbReference>
<dbReference type="PANTHER" id="PTHR23528">
    <property type="match status" value="1"/>
</dbReference>
<feature type="transmembrane region" description="Helical" evidence="5">
    <location>
        <begin position="401"/>
        <end position="420"/>
    </location>
</feature>
<dbReference type="PROSITE" id="PS00216">
    <property type="entry name" value="SUGAR_TRANSPORT_1"/>
    <property type="match status" value="1"/>
</dbReference>
<evidence type="ECO:0000256" key="2">
    <source>
        <dbReference type="ARBA" id="ARBA00022692"/>
    </source>
</evidence>
<dbReference type="Gene3D" id="1.20.1250.20">
    <property type="entry name" value="MFS general substrate transporter like domains"/>
    <property type="match status" value="1"/>
</dbReference>
<evidence type="ECO:0000259" key="6">
    <source>
        <dbReference type="PROSITE" id="PS50850"/>
    </source>
</evidence>
<comment type="caution">
    <text evidence="7">The sequence shown here is derived from an EMBL/GenBank/DDBJ whole genome shotgun (WGS) entry which is preliminary data.</text>
</comment>
<dbReference type="PATRIC" id="fig|582680.6.peg.3581"/>
<sequence length="424" mass="44914">MSTNADAPFPTIERDPHMPSSRLPVDLRRLFRLAPFAAAAAPIAYGVAGFFMAIQVQEFDATAKVQHLALINSLSAIAAMLAQPVFGVLSDRTRSRWGSRHPWMLTGAAIGTVGLLTAGLAPNMAALTICMLVVQFGFNAWQGPFSALLPDRVPERFRGRYSTFVGLGVLLGAVLGPILGSFFVDRIPLGYAAVTGLVVLLILLFTLLVRGRDNRGEPRRPFSVGAFLSAFWVNPVRHPDFFWGFMGRLLLFGGYYMTSTYSLYIAQDYIGLTLKEATSLVPLLSLIALPGLLIATAVSGPLSDRIGRRKPIVLAAGLLIALGAAIPFLVPTVTGLILQSVVVTIGFGAFVAVDQALMATVLPDPEAYGKDLGVLNLAATLPGTIAPAAAGFIVMSLGYGPLFLVVSAIGLAGALAVLPIRTVR</sequence>
<keyword evidence="3 5" id="KW-1133">Transmembrane helix</keyword>
<feature type="transmembrane region" description="Helical" evidence="5">
    <location>
        <begin position="68"/>
        <end position="89"/>
    </location>
</feature>
<feature type="transmembrane region" description="Helical" evidence="5">
    <location>
        <begin position="249"/>
        <end position="267"/>
    </location>
</feature>
<dbReference type="PANTHER" id="PTHR23528:SF1">
    <property type="entry name" value="MAJOR FACILITATOR SUPERFAMILY (MFS) PROFILE DOMAIN-CONTAINING PROTEIN"/>
    <property type="match status" value="1"/>
</dbReference>
<dbReference type="GO" id="GO:0005886">
    <property type="term" value="C:plasma membrane"/>
    <property type="evidence" value="ECO:0007669"/>
    <property type="project" value="UniProtKB-SubCell"/>
</dbReference>